<dbReference type="InterPro" id="IPR054831">
    <property type="entry name" value="UPF0122_fam_protein"/>
</dbReference>
<accession>A0A1T4M9F0</accession>
<feature type="coiled-coil region" evidence="4">
    <location>
        <begin position="41"/>
        <end position="102"/>
    </location>
</feature>
<dbReference type="AlphaFoldDB" id="A0A1T4M9F0"/>
<evidence type="ECO:0000313" key="5">
    <source>
        <dbReference type="EMBL" id="SJZ63334.1"/>
    </source>
</evidence>
<keyword evidence="6" id="KW-1185">Reference proteome</keyword>
<sequence length="113" mass="13398">MLERTIKIGNLFDFYGDLLTDKQQQIVKLYFYHDLSLGEIAEEYEISRQAVYDNLKRAEEALEDYEANLSLVKRHKEMQEQVDNLKEMINKISEQISKEELRILQEIADKLAD</sequence>
<dbReference type="PANTHER" id="PTHR40083">
    <property type="entry name" value="UPF0122 PROTEIN CBO2450/CLC_2298"/>
    <property type="match status" value="1"/>
</dbReference>
<protein>
    <recommendedName>
        <fullName evidence="3">UPF0122 protein SAMN02745118_01385</fullName>
    </recommendedName>
</protein>
<name>A0A1T4M9F0_9FIRM</name>
<organism evidence="5 6">
    <name type="scientific">Selenihalanaerobacter shriftii</name>
    <dbReference type="NCBI Taxonomy" id="142842"/>
    <lineage>
        <taxon>Bacteria</taxon>
        <taxon>Bacillati</taxon>
        <taxon>Bacillota</taxon>
        <taxon>Clostridia</taxon>
        <taxon>Halanaerobiales</taxon>
        <taxon>Halobacteroidaceae</taxon>
        <taxon>Selenihalanaerobacter</taxon>
    </lineage>
</organism>
<evidence type="ECO:0000313" key="6">
    <source>
        <dbReference type="Proteomes" id="UP000190625"/>
    </source>
</evidence>
<dbReference type="RefSeq" id="WP_078809864.1">
    <property type="nucleotide sequence ID" value="NZ_FUWM01000010.1"/>
</dbReference>
<proteinExistence type="inferred from homology"/>
<dbReference type="STRING" id="142842.SAMN02745118_01385"/>
<dbReference type="SUPFAM" id="SSF88659">
    <property type="entry name" value="Sigma3 and sigma4 domains of RNA polymerase sigma factors"/>
    <property type="match status" value="1"/>
</dbReference>
<evidence type="ECO:0000256" key="1">
    <source>
        <dbReference type="ARBA" id="ARBA00008720"/>
    </source>
</evidence>
<evidence type="ECO:0000256" key="4">
    <source>
        <dbReference type="SAM" id="Coils"/>
    </source>
</evidence>
<dbReference type="Gene3D" id="1.10.10.10">
    <property type="entry name" value="Winged helix-like DNA-binding domain superfamily/Winged helix DNA-binding domain"/>
    <property type="match status" value="1"/>
</dbReference>
<dbReference type="InterPro" id="IPR007394">
    <property type="entry name" value="UPF0122"/>
</dbReference>
<comment type="similarity">
    <text evidence="1 3">Belongs to the UPF0122 family.</text>
</comment>
<evidence type="ECO:0000256" key="3">
    <source>
        <dbReference type="HAMAP-Rule" id="MF_00245"/>
    </source>
</evidence>
<dbReference type="InterPro" id="IPR036388">
    <property type="entry name" value="WH-like_DNA-bd_sf"/>
</dbReference>
<dbReference type="InterPro" id="IPR013324">
    <property type="entry name" value="RNA_pol_sigma_r3/r4-like"/>
</dbReference>
<dbReference type="PANTHER" id="PTHR40083:SF1">
    <property type="entry name" value="UPF0122 PROTEIN YLXM"/>
    <property type="match status" value="1"/>
</dbReference>
<reference evidence="6" key="1">
    <citation type="submission" date="2017-02" db="EMBL/GenBank/DDBJ databases">
        <authorList>
            <person name="Varghese N."/>
            <person name="Submissions S."/>
        </authorList>
    </citation>
    <scope>NUCLEOTIDE SEQUENCE [LARGE SCALE GENOMIC DNA]</scope>
    <source>
        <strain evidence="6">ATCC BAA-73</strain>
    </source>
</reference>
<dbReference type="HAMAP" id="MF_00245">
    <property type="entry name" value="UPF0122"/>
    <property type="match status" value="1"/>
</dbReference>
<dbReference type="Pfam" id="PF04297">
    <property type="entry name" value="UPF0122"/>
    <property type="match status" value="1"/>
</dbReference>
<keyword evidence="4" id="KW-0175">Coiled coil</keyword>
<dbReference type="OrthoDB" id="6392at2"/>
<dbReference type="Proteomes" id="UP000190625">
    <property type="component" value="Unassembled WGS sequence"/>
</dbReference>
<dbReference type="NCBIfam" id="NF045758">
    <property type="entry name" value="YlxM"/>
    <property type="match status" value="1"/>
</dbReference>
<evidence type="ECO:0000256" key="2">
    <source>
        <dbReference type="ARBA" id="ARBA00024764"/>
    </source>
</evidence>
<dbReference type="EMBL" id="FUWM01000010">
    <property type="protein sequence ID" value="SJZ63334.1"/>
    <property type="molecule type" value="Genomic_DNA"/>
</dbReference>
<comment type="function">
    <text evidence="2 3">Might take part in the signal recognition particle (SRP) pathway. This is inferred from the conservation of its genetic proximity to ftsY/ffh. May be a regulatory protein.</text>
</comment>
<gene>
    <name evidence="5" type="ORF">SAMN02745118_01385</name>
</gene>